<dbReference type="CDD" id="cd23575">
    <property type="entry name" value="TFP_LU_ECD_GPIHBP1"/>
    <property type="match status" value="1"/>
</dbReference>
<reference evidence="5" key="2">
    <citation type="submission" date="2025-09" db="UniProtKB">
        <authorList>
            <consortium name="Ensembl"/>
        </authorList>
    </citation>
    <scope>IDENTIFICATION</scope>
</reference>
<dbReference type="Proteomes" id="UP000694417">
    <property type="component" value="Unplaced"/>
</dbReference>
<dbReference type="GeneID" id="113197511"/>
<dbReference type="GO" id="GO:0070328">
    <property type="term" value="P:triglyceride homeostasis"/>
    <property type="evidence" value="ECO:0007669"/>
    <property type="project" value="TreeGrafter"/>
</dbReference>
<keyword evidence="6" id="KW-1185">Reference proteome</keyword>
<protein>
    <recommendedName>
        <fullName evidence="4">Snake toxin/toxin-like domain-containing protein</fullName>
    </recommendedName>
</protein>
<dbReference type="FunFam" id="2.10.60.10:FF:000003">
    <property type="entry name" value="lymphocyte antigen 6E isoform X1"/>
    <property type="match status" value="1"/>
</dbReference>
<dbReference type="Pfam" id="PF00087">
    <property type="entry name" value="Toxin_TOLIP"/>
    <property type="match status" value="1"/>
</dbReference>
<dbReference type="InterPro" id="IPR035076">
    <property type="entry name" value="Toxin/TOLIP"/>
</dbReference>
<gene>
    <name evidence="5" type="primary">Gpihbp1</name>
</gene>
<dbReference type="AlphaFoldDB" id="A0A8D2KPV3"/>
<dbReference type="CTD" id="338328"/>
<keyword evidence="1 3" id="KW-0732">Signal</keyword>
<dbReference type="GO" id="GO:0035473">
    <property type="term" value="F:lipase binding"/>
    <property type="evidence" value="ECO:0007669"/>
    <property type="project" value="TreeGrafter"/>
</dbReference>
<name>A0A8D2KPV3_UROPR</name>
<dbReference type="Ensembl" id="ENSUPAT00010033900.1">
    <property type="protein sequence ID" value="ENSUPAP00010029811.1"/>
    <property type="gene ID" value="ENSUPAG00010023446.1"/>
</dbReference>
<evidence type="ECO:0000256" key="1">
    <source>
        <dbReference type="ARBA" id="ARBA00022729"/>
    </source>
</evidence>
<organism evidence="5 6">
    <name type="scientific">Urocitellus parryii</name>
    <name type="common">Arctic ground squirrel</name>
    <name type="synonym">Spermophilus parryii</name>
    <dbReference type="NCBI Taxonomy" id="9999"/>
    <lineage>
        <taxon>Eukaryota</taxon>
        <taxon>Metazoa</taxon>
        <taxon>Chordata</taxon>
        <taxon>Craniata</taxon>
        <taxon>Vertebrata</taxon>
        <taxon>Euteleostomi</taxon>
        <taxon>Mammalia</taxon>
        <taxon>Eutheria</taxon>
        <taxon>Euarchontoglires</taxon>
        <taxon>Glires</taxon>
        <taxon>Rodentia</taxon>
        <taxon>Sciuromorpha</taxon>
        <taxon>Sciuridae</taxon>
        <taxon>Xerinae</taxon>
        <taxon>Marmotini</taxon>
        <taxon>Urocitellus</taxon>
    </lineage>
</organism>
<dbReference type="RefSeq" id="XP_026265663.1">
    <property type="nucleotide sequence ID" value="XM_026409878.1"/>
</dbReference>
<reference evidence="5" key="1">
    <citation type="submission" date="2025-08" db="UniProtKB">
        <authorList>
            <consortium name="Ensembl"/>
        </authorList>
    </citation>
    <scope>IDENTIFICATION</scope>
</reference>
<dbReference type="Gene3D" id="2.10.60.10">
    <property type="entry name" value="CD59"/>
    <property type="match status" value="1"/>
</dbReference>
<feature type="compositionally biased region" description="Gly residues" evidence="2">
    <location>
        <begin position="243"/>
        <end position="259"/>
    </location>
</feature>
<feature type="compositionally biased region" description="Polar residues" evidence="2">
    <location>
        <begin position="225"/>
        <end position="234"/>
    </location>
</feature>
<dbReference type="PANTHER" id="PTHR16983">
    <property type="entry name" value="UPAR/LY6 DOMAIN-CONTAINING PROTEIN"/>
    <property type="match status" value="1"/>
</dbReference>
<evidence type="ECO:0000256" key="3">
    <source>
        <dbReference type="SAM" id="SignalP"/>
    </source>
</evidence>
<feature type="compositionally biased region" description="Gly residues" evidence="2">
    <location>
        <begin position="149"/>
        <end position="167"/>
    </location>
</feature>
<feature type="region of interest" description="Disordered" evidence="2">
    <location>
        <begin position="138"/>
        <end position="260"/>
    </location>
</feature>
<accession>A0A8D2KPV3</accession>
<feature type="compositionally biased region" description="Acidic residues" evidence="2">
    <location>
        <begin position="25"/>
        <end position="51"/>
    </location>
</feature>
<feature type="region of interest" description="Disordered" evidence="2">
    <location>
        <begin position="20"/>
        <end position="53"/>
    </location>
</feature>
<dbReference type="GeneTree" id="ENSGT00940000153378"/>
<feature type="domain" description="Snake toxin/toxin-like" evidence="4">
    <location>
        <begin position="60"/>
        <end position="134"/>
    </location>
</feature>
<sequence length="282" mass="28972">MEVLRAVLLALLLCGQSGPGCGQAPEEDADDMDLGPDSYGYDDDDEEDEETNVAPGTERLQCYFCQSLHRGENCTHMQSCPRNASCITLISHGNTDSGFLTTYSMWCVDTCQPIIKTVDGTQMTKTCCQSTLCNVPPWQRPQIRDPLGGRAGSPQDGGAGHPKGGRAGSSQDGRAGHPQEGEADSPQDSGTGHPQGGGAGHPQDSRPGHPRSGGAGHPQGGKAGSTQDSGTGHPQGSRPGHPQSGGAGRPQGGRAGGPLGCPQNVGTALLLSLLTNLWATGA</sequence>
<dbReference type="PANTHER" id="PTHR16983:SF12">
    <property type="entry name" value="GLYCOSYLPHOSPHATIDYLINOSITOL-ANCHORED HIGH DENSITY LIPOPROTEIN-BINDING PROTEIN 1"/>
    <property type="match status" value="1"/>
</dbReference>
<feature type="signal peptide" evidence="3">
    <location>
        <begin position="1"/>
        <end position="22"/>
    </location>
</feature>
<proteinExistence type="predicted"/>
<evidence type="ECO:0000313" key="5">
    <source>
        <dbReference type="Ensembl" id="ENSUPAP00010029811.1"/>
    </source>
</evidence>
<dbReference type="InterPro" id="IPR051110">
    <property type="entry name" value="Ly-6/neurotoxin-like_GPI-ap"/>
</dbReference>
<dbReference type="GO" id="GO:0035478">
    <property type="term" value="F:chylomicron binding"/>
    <property type="evidence" value="ECO:0007669"/>
    <property type="project" value="TreeGrafter"/>
</dbReference>
<evidence type="ECO:0000313" key="6">
    <source>
        <dbReference type="Proteomes" id="UP000694417"/>
    </source>
</evidence>
<feature type="chain" id="PRO_5034583969" description="Snake toxin/toxin-like domain-containing protein" evidence="3">
    <location>
        <begin position="23"/>
        <end position="282"/>
    </location>
</feature>
<evidence type="ECO:0000259" key="4">
    <source>
        <dbReference type="Pfam" id="PF00087"/>
    </source>
</evidence>
<dbReference type="GO" id="GO:0005886">
    <property type="term" value="C:plasma membrane"/>
    <property type="evidence" value="ECO:0007669"/>
    <property type="project" value="TreeGrafter"/>
</dbReference>
<dbReference type="InterPro" id="IPR045860">
    <property type="entry name" value="Snake_toxin-like_sf"/>
</dbReference>
<feature type="compositionally biased region" description="Gly residues" evidence="2">
    <location>
        <begin position="211"/>
        <end position="223"/>
    </location>
</feature>
<dbReference type="GO" id="GO:0030550">
    <property type="term" value="F:acetylcholine receptor inhibitor activity"/>
    <property type="evidence" value="ECO:0007669"/>
    <property type="project" value="TreeGrafter"/>
</dbReference>
<evidence type="ECO:0000256" key="2">
    <source>
        <dbReference type="SAM" id="MobiDB-lite"/>
    </source>
</evidence>
<dbReference type="SUPFAM" id="SSF57302">
    <property type="entry name" value="Snake toxin-like"/>
    <property type="match status" value="1"/>
</dbReference>